<keyword evidence="3" id="KW-0732">Signal</keyword>
<dbReference type="GO" id="GO:0006071">
    <property type="term" value="P:glycerol metabolic process"/>
    <property type="evidence" value="ECO:0007669"/>
    <property type="project" value="UniProtKB-KW"/>
</dbReference>
<dbReference type="AlphaFoldDB" id="A0A2K3CP50"/>
<dbReference type="SUPFAM" id="SSF51695">
    <property type="entry name" value="PLC-like phosphodiesterases"/>
    <property type="match status" value="1"/>
</dbReference>
<organism evidence="8 9">
    <name type="scientific">Chlamydomonas reinhardtii</name>
    <name type="common">Chlamydomonas smithii</name>
    <dbReference type="NCBI Taxonomy" id="3055"/>
    <lineage>
        <taxon>Eukaryota</taxon>
        <taxon>Viridiplantae</taxon>
        <taxon>Chlorophyta</taxon>
        <taxon>core chlorophytes</taxon>
        <taxon>Chlorophyceae</taxon>
        <taxon>CS clade</taxon>
        <taxon>Chlamydomonadales</taxon>
        <taxon>Chlamydomonadaceae</taxon>
        <taxon>Chlamydomonas</taxon>
    </lineage>
</organism>
<comment type="catalytic activity">
    <reaction evidence="6">
        <text>a sn-glycero-3-phosphodiester + H2O = an alcohol + sn-glycerol 3-phosphate + H(+)</text>
        <dbReference type="Rhea" id="RHEA:12969"/>
        <dbReference type="ChEBI" id="CHEBI:15377"/>
        <dbReference type="ChEBI" id="CHEBI:15378"/>
        <dbReference type="ChEBI" id="CHEBI:30879"/>
        <dbReference type="ChEBI" id="CHEBI:57597"/>
        <dbReference type="ChEBI" id="CHEBI:83408"/>
        <dbReference type="EC" id="3.1.4.46"/>
    </reaction>
</comment>
<dbReference type="PROSITE" id="PS51704">
    <property type="entry name" value="GP_PDE"/>
    <property type="match status" value="1"/>
</dbReference>
<evidence type="ECO:0000313" key="8">
    <source>
        <dbReference type="EMBL" id="PNW70064.1"/>
    </source>
</evidence>
<dbReference type="EMBL" id="CM008978">
    <property type="protein sequence ID" value="PNW70064.1"/>
    <property type="molecule type" value="Genomic_DNA"/>
</dbReference>
<dbReference type="GeneID" id="5717246"/>
<dbReference type="ExpressionAtlas" id="A0A2K3CP50">
    <property type="expression patterns" value="baseline and differential"/>
</dbReference>
<reference evidence="8 9" key="1">
    <citation type="journal article" date="2007" name="Science">
        <title>The Chlamydomonas genome reveals the evolution of key animal and plant functions.</title>
        <authorList>
            <person name="Merchant S.S."/>
            <person name="Prochnik S.E."/>
            <person name="Vallon O."/>
            <person name="Harris E.H."/>
            <person name="Karpowicz S.J."/>
            <person name="Witman G.B."/>
            <person name="Terry A."/>
            <person name="Salamov A."/>
            <person name="Fritz-Laylin L.K."/>
            <person name="Marechal-Drouard L."/>
            <person name="Marshall W.F."/>
            <person name="Qu L.H."/>
            <person name="Nelson D.R."/>
            <person name="Sanderfoot A.A."/>
            <person name="Spalding M.H."/>
            <person name="Kapitonov V.V."/>
            <person name="Ren Q."/>
            <person name="Ferris P."/>
            <person name="Lindquist E."/>
            <person name="Shapiro H."/>
            <person name="Lucas S.M."/>
            <person name="Grimwood J."/>
            <person name="Schmutz J."/>
            <person name="Cardol P."/>
            <person name="Cerutti H."/>
            <person name="Chanfreau G."/>
            <person name="Chen C.L."/>
            <person name="Cognat V."/>
            <person name="Croft M.T."/>
            <person name="Dent R."/>
            <person name="Dutcher S."/>
            <person name="Fernandez E."/>
            <person name="Fukuzawa H."/>
            <person name="Gonzalez-Ballester D."/>
            <person name="Gonzalez-Halphen D."/>
            <person name="Hallmann A."/>
            <person name="Hanikenne M."/>
            <person name="Hippler M."/>
            <person name="Inwood W."/>
            <person name="Jabbari K."/>
            <person name="Kalanon M."/>
            <person name="Kuras R."/>
            <person name="Lefebvre P.A."/>
            <person name="Lemaire S.D."/>
            <person name="Lobanov A.V."/>
            <person name="Lohr M."/>
            <person name="Manuell A."/>
            <person name="Meier I."/>
            <person name="Mets L."/>
            <person name="Mittag M."/>
            <person name="Mittelmeier T."/>
            <person name="Moroney J.V."/>
            <person name="Moseley J."/>
            <person name="Napoli C."/>
            <person name="Nedelcu A.M."/>
            <person name="Niyogi K."/>
            <person name="Novoselov S.V."/>
            <person name="Paulsen I.T."/>
            <person name="Pazour G."/>
            <person name="Purton S."/>
            <person name="Ral J.P."/>
            <person name="Riano-Pachon D.M."/>
            <person name="Riekhof W."/>
            <person name="Rymarquis L."/>
            <person name="Schroda M."/>
            <person name="Stern D."/>
            <person name="Umen J."/>
            <person name="Willows R."/>
            <person name="Wilson N."/>
            <person name="Zimmer S.L."/>
            <person name="Allmer J."/>
            <person name="Balk J."/>
            <person name="Bisova K."/>
            <person name="Chen C.J."/>
            <person name="Elias M."/>
            <person name="Gendler K."/>
            <person name="Hauser C."/>
            <person name="Lamb M.R."/>
            <person name="Ledford H."/>
            <person name="Long J.C."/>
            <person name="Minagawa J."/>
            <person name="Page M.D."/>
            <person name="Pan J."/>
            <person name="Pootakham W."/>
            <person name="Roje S."/>
            <person name="Rose A."/>
            <person name="Stahlberg E."/>
            <person name="Terauchi A.M."/>
            <person name="Yang P."/>
            <person name="Ball S."/>
            <person name="Bowler C."/>
            <person name="Dieckmann C.L."/>
            <person name="Gladyshev V.N."/>
            <person name="Green P."/>
            <person name="Jorgensen R."/>
            <person name="Mayfield S."/>
            <person name="Mueller-Roeber B."/>
            <person name="Rajamani S."/>
            <person name="Sayre R.T."/>
            <person name="Brokstein P."/>
            <person name="Dubchak I."/>
            <person name="Goodstein D."/>
            <person name="Hornick L."/>
            <person name="Huang Y.W."/>
            <person name="Jhaveri J."/>
            <person name="Luo Y."/>
            <person name="Martinez D."/>
            <person name="Ngau W.C."/>
            <person name="Otillar B."/>
            <person name="Poliakov A."/>
            <person name="Porter A."/>
            <person name="Szajkowski L."/>
            <person name="Werner G."/>
            <person name="Zhou K."/>
            <person name="Grigoriev I.V."/>
            <person name="Rokhsar D.S."/>
            <person name="Grossman A.R."/>
        </authorList>
    </citation>
    <scope>NUCLEOTIDE SEQUENCE [LARGE SCALE GENOMIC DNA]</scope>
    <source>
        <strain evidence="9">CC-503</strain>
    </source>
</reference>
<evidence type="ECO:0000256" key="4">
    <source>
        <dbReference type="ARBA" id="ARBA00022798"/>
    </source>
</evidence>
<dbReference type="OMA" id="DTGESWD"/>
<gene>
    <name evidence="8" type="ORF">CHLRE_17g704150v5</name>
</gene>
<dbReference type="Proteomes" id="UP000006906">
    <property type="component" value="Chromosome 17"/>
</dbReference>
<keyword evidence="9" id="KW-1185">Reference proteome</keyword>
<dbReference type="OrthoDB" id="538821at2759"/>
<dbReference type="Gene3D" id="3.20.20.190">
    <property type="entry name" value="Phosphatidylinositol (PI) phosphodiesterase"/>
    <property type="match status" value="2"/>
</dbReference>
<dbReference type="InParanoid" id="A0A2K3CP50"/>
<evidence type="ECO:0000256" key="3">
    <source>
        <dbReference type="ARBA" id="ARBA00022729"/>
    </source>
</evidence>
<dbReference type="PANTHER" id="PTHR43620:SF7">
    <property type="entry name" value="GLYCEROPHOSPHODIESTER PHOSPHODIESTERASE GDPD5-RELATED"/>
    <property type="match status" value="1"/>
</dbReference>
<dbReference type="EC" id="3.1.4.46" evidence="2"/>
<dbReference type="PaxDb" id="3055-EDP04685"/>
<dbReference type="Pfam" id="PF03009">
    <property type="entry name" value="GDPD"/>
    <property type="match status" value="1"/>
</dbReference>
<sequence length="455" mass="46323">MAYRGASAAFPEHSVGAYRAAIEQGAQFVECDVVLTRDLVPICRHESNIADTTNVLLAAHRRGWDVVPSGNGTEVFAADLTLAQIKQLRAVYPGQAPSATAGTAGTDGGDAKGHCDSDAAAGSCAAPWSGSSELATGNAAAGEAAVDRAETCSWDGTTGGAATGDAAANTAACSDSVPTGADEAAPPAFEVASLEELIWMAVASRGTAVGVALHIQAAAWHNAHPVLQPLLAAAGTTFEGTLLQLLTKYGFATGPYGSAAWRKRPTYIMAFEATSLQYLAQRTSAPLTQVLGPTIPDTGESWDSATSAEGLSRIATYAQSVAVARQALLLPAAAEAAGAIGSGATSGGGGGSGGVLAASPVLARMRQAGLQVFASVFKPAAEHLLANVTSWEQEIAPLLLAGAPLESEDAAEAAALQKQRRVQRRALGIDGLFADSPGLLREVYKKYACGEQAYS</sequence>
<feature type="domain" description="GP-PDE" evidence="7">
    <location>
        <begin position="1"/>
        <end position="444"/>
    </location>
</feature>
<comment type="similarity">
    <text evidence="1">Belongs to the glycerophosphoryl diester phosphodiesterase family.</text>
</comment>
<dbReference type="Gramene" id="PNW70064">
    <property type="protein sequence ID" value="PNW70064"/>
    <property type="gene ID" value="CHLRE_17g704150v5"/>
</dbReference>
<dbReference type="PANTHER" id="PTHR43620">
    <property type="entry name" value="GLYCEROPHOSPHORYL DIESTER PHOSPHODIESTERASE"/>
    <property type="match status" value="1"/>
</dbReference>
<accession>A0A2K3CP50</accession>
<dbReference type="InterPro" id="IPR030395">
    <property type="entry name" value="GP_PDE_dom"/>
</dbReference>
<evidence type="ECO:0000256" key="5">
    <source>
        <dbReference type="ARBA" id="ARBA00022801"/>
    </source>
</evidence>
<dbReference type="GO" id="GO:0008889">
    <property type="term" value="F:glycerophosphodiester phosphodiesterase activity"/>
    <property type="evidence" value="ECO:0000318"/>
    <property type="project" value="GO_Central"/>
</dbReference>
<evidence type="ECO:0000313" key="9">
    <source>
        <dbReference type="Proteomes" id="UP000006906"/>
    </source>
</evidence>
<keyword evidence="4" id="KW-0319">Glycerol metabolism</keyword>
<dbReference type="KEGG" id="cre:CHLRE_17g704150v5"/>
<protein>
    <recommendedName>
        <fullName evidence="2">glycerophosphodiester phosphodiesterase</fullName>
        <ecNumber evidence="2">3.1.4.46</ecNumber>
    </recommendedName>
</protein>
<dbReference type="InterPro" id="IPR017946">
    <property type="entry name" value="PLC-like_Pdiesterase_TIM-brl"/>
</dbReference>
<evidence type="ECO:0000259" key="7">
    <source>
        <dbReference type="PROSITE" id="PS51704"/>
    </source>
</evidence>
<evidence type="ECO:0000256" key="1">
    <source>
        <dbReference type="ARBA" id="ARBA00007277"/>
    </source>
</evidence>
<keyword evidence="5" id="KW-0378">Hydrolase</keyword>
<evidence type="ECO:0000256" key="2">
    <source>
        <dbReference type="ARBA" id="ARBA00012247"/>
    </source>
</evidence>
<dbReference type="GO" id="GO:0006629">
    <property type="term" value="P:lipid metabolic process"/>
    <property type="evidence" value="ECO:0007669"/>
    <property type="project" value="InterPro"/>
</dbReference>
<dbReference type="STRING" id="3055.A0A2K3CP50"/>
<proteinExistence type="inferred from homology"/>
<evidence type="ECO:0000256" key="6">
    <source>
        <dbReference type="ARBA" id="ARBA00047512"/>
    </source>
</evidence>
<dbReference type="RefSeq" id="XP_001691577.2">
    <property type="nucleotide sequence ID" value="XM_001691525.2"/>
</dbReference>
<name>A0A2K3CP50_CHLRE</name>